<dbReference type="Proteomes" id="UP000823638">
    <property type="component" value="Unassembled WGS sequence"/>
</dbReference>
<evidence type="ECO:0000313" key="2">
    <source>
        <dbReference type="Proteomes" id="UP000823638"/>
    </source>
</evidence>
<dbReference type="InterPro" id="IPR045865">
    <property type="entry name" value="ACT-like_dom_sf"/>
</dbReference>
<evidence type="ECO:0000313" key="1">
    <source>
        <dbReference type="EMBL" id="MBO8457845.1"/>
    </source>
</evidence>
<dbReference type="EMBL" id="JADIMM010000079">
    <property type="protein sequence ID" value="MBO8457845.1"/>
    <property type="molecule type" value="Genomic_DNA"/>
</dbReference>
<gene>
    <name evidence="1" type="ORF">IAA81_06415</name>
</gene>
<sequence length="83" mass="8986">MEQKSVAVIVIIVRKPDESAEKVNKILSENGDIVIARLGVPYPKRELCIITLVVDGSNDRIGAITGKIGQIPNVTVKTTFAKL</sequence>
<dbReference type="InterPro" id="IPR027271">
    <property type="entry name" value="Acetolactate_synth/TF_NikR_C"/>
</dbReference>
<comment type="caution">
    <text evidence="1">The sequence shown here is derived from an EMBL/GenBank/DDBJ whole genome shotgun (WGS) entry which is preliminary data.</text>
</comment>
<dbReference type="AlphaFoldDB" id="A0A9D9HQ10"/>
<organism evidence="1 2">
    <name type="scientific">Candidatus Gallitreponema excrementavium</name>
    <dbReference type="NCBI Taxonomy" id="2840840"/>
    <lineage>
        <taxon>Bacteria</taxon>
        <taxon>Pseudomonadati</taxon>
        <taxon>Spirochaetota</taxon>
        <taxon>Spirochaetia</taxon>
        <taxon>Spirochaetales</taxon>
        <taxon>Candidatus Gallitreponema</taxon>
    </lineage>
</organism>
<reference evidence="1" key="1">
    <citation type="submission" date="2020-10" db="EMBL/GenBank/DDBJ databases">
        <authorList>
            <person name="Gilroy R."/>
        </authorList>
    </citation>
    <scope>NUCLEOTIDE SEQUENCE</scope>
    <source>
        <strain evidence="1">10532</strain>
    </source>
</reference>
<reference evidence="1" key="2">
    <citation type="journal article" date="2021" name="PeerJ">
        <title>Extensive microbial diversity within the chicken gut microbiome revealed by metagenomics and culture.</title>
        <authorList>
            <person name="Gilroy R."/>
            <person name="Ravi A."/>
            <person name="Getino M."/>
            <person name="Pursley I."/>
            <person name="Horton D.L."/>
            <person name="Alikhan N.F."/>
            <person name="Baker D."/>
            <person name="Gharbi K."/>
            <person name="Hall N."/>
            <person name="Watson M."/>
            <person name="Adriaenssens E.M."/>
            <person name="Foster-Nyarko E."/>
            <person name="Jarju S."/>
            <person name="Secka A."/>
            <person name="Antonio M."/>
            <person name="Oren A."/>
            <person name="Chaudhuri R.R."/>
            <person name="La Ragione R."/>
            <person name="Hildebrand F."/>
            <person name="Pallen M.J."/>
        </authorList>
    </citation>
    <scope>NUCLEOTIDE SEQUENCE</scope>
    <source>
        <strain evidence="1">10532</strain>
    </source>
</reference>
<accession>A0A9D9HQ10</accession>
<proteinExistence type="predicted"/>
<dbReference type="SUPFAM" id="SSF55021">
    <property type="entry name" value="ACT-like"/>
    <property type="match status" value="1"/>
</dbReference>
<dbReference type="Gene3D" id="3.30.70.1150">
    <property type="entry name" value="ACT-like. Chain A, domain 2"/>
    <property type="match status" value="1"/>
</dbReference>
<protein>
    <submittedName>
        <fullName evidence="1">CopG family transcriptional regulator</fullName>
    </submittedName>
</protein>
<dbReference type="InterPro" id="IPR023860">
    <property type="entry name" value="FeFe-hyd_TM1266"/>
</dbReference>
<dbReference type="NCBIfam" id="TIGR03959">
    <property type="entry name" value="hyd_TM1266"/>
    <property type="match status" value="1"/>
</dbReference>
<dbReference type="Pfam" id="PF21699">
    <property type="entry name" value="TM1266-like"/>
    <property type="match status" value="1"/>
</dbReference>
<name>A0A9D9HQ10_9SPIR</name>